<comment type="catalytic activity">
    <reaction evidence="17">
        <text>(3E)-hexenoyl-CoA = (2E)-hexenoyl-CoA</text>
        <dbReference type="Rhea" id="RHEA:45736"/>
        <dbReference type="ChEBI" id="CHEBI:62077"/>
        <dbReference type="ChEBI" id="CHEBI:84790"/>
    </reaction>
    <physiologicalReaction direction="left-to-right" evidence="17">
        <dbReference type="Rhea" id="RHEA:45737"/>
    </physiologicalReaction>
</comment>
<evidence type="ECO:0000256" key="15">
    <source>
        <dbReference type="ARBA" id="ARBA00035949"/>
    </source>
</evidence>
<comment type="caution">
    <text evidence="28">The sequence shown here is derived from an EMBL/GenBank/DDBJ whole genome shotgun (WGS) entry which is preliminary data.</text>
</comment>
<evidence type="ECO:0000256" key="9">
    <source>
        <dbReference type="ARBA" id="ARBA00023098"/>
    </source>
</evidence>
<dbReference type="PANTHER" id="PTHR11941">
    <property type="entry name" value="ENOYL-COA HYDRATASE-RELATED"/>
    <property type="match status" value="1"/>
</dbReference>
<evidence type="ECO:0000256" key="7">
    <source>
        <dbReference type="ARBA" id="ARBA00022946"/>
    </source>
</evidence>
<evidence type="ECO:0000256" key="17">
    <source>
        <dbReference type="ARBA" id="ARBA00036353"/>
    </source>
</evidence>
<comment type="catalytic activity">
    <reaction evidence="15">
        <text>a (3E)-enoyl-CoA = a 4-saturated (2E)-enoyl-CoA</text>
        <dbReference type="Rhea" id="RHEA:45228"/>
        <dbReference type="ChEBI" id="CHEBI:58521"/>
        <dbReference type="ChEBI" id="CHEBI:85097"/>
        <dbReference type="EC" id="5.3.3.8"/>
    </reaction>
    <physiologicalReaction direction="left-to-right" evidence="15">
        <dbReference type="Rhea" id="RHEA:45229"/>
    </physiologicalReaction>
</comment>
<dbReference type="Pfam" id="PF00378">
    <property type="entry name" value="ECH_1"/>
    <property type="match status" value="1"/>
</dbReference>
<keyword evidence="10" id="KW-0496">Mitochondrion</keyword>
<dbReference type="Gene3D" id="3.90.226.10">
    <property type="entry name" value="2-enoyl-CoA Hydratase, Chain A, domain 1"/>
    <property type="match status" value="2"/>
</dbReference>
<comment type="catalytic activity">
    <reaction evidence="20">
        <text>(3S)-3-hydroxybutanoyl-CoA = (2E)-butenoyl-CoA + H2O</text>
        <dbReference type="Rhea" id="RHEA:26558"/>
        <dbReference type="ChEBI" id="CHEBI:15377"/>
        <dbReference type="ChEBI" id="CHEBI:57316"/>
        <dbReference type="ChEBI" id="CHEBI:57332"/>
    </reaction>
    <physiologicalReaction direction="right-to-left" evidence="20">
        <dbReference type="Rhea" id="RHEA:26560"/>
    </physiologicalReaction>
</comment>
<accession>A0A8J6KRI6</accession>
<dbReference type="PANTHER" id="PTHR11941:SF54">
    <property type="entry name" value="ENOYL-COA HYDRATASE, MITOCHONDRIAL"/>
    <property type="match status" value="1"/>
</dbReference>
<evidence type="ECO:0000256" key="10">
    <source>
        <dbReference type="ARBA" id="ARBA00023128"/>
    </source>
</evidence>
<dbReference type="EC" id="5.3.3.8" evidence="4"/>
<evidence type="ECO:0000256" key="14">
    <source>
        <dbReference type="ARBA" id="ARBA00035854"/>
    </source>
</evidence>
<evidence type="ECO:0000256" key="1">
    <source>
        <dbReference type="ARBA" id="ARBA00004305"/>
    </source>
</evidence>
<dbReference type="EMBL" id="JAATJU010023300">
    <property type="protein sequence ID" value="KAH0507953.1"/>
    <property type="molecule type" value="Genomic_DNA"/>
</dbReference>
<evidence type="ECO:0000256" key="18">
    <source>
        <dbReference type="ARBA" id="ARBA00036370"/>
    </source>
</evidence>
<name>A0A8J6KRI6_MICOH</name>
<evidence type="ECO:0000256" key="6">
    <source>
        <dbReference type="ARBA" id="ARBA00022832"/>
    </source>
</evidence>
<dbReference type="FunFam" id="1.10.12.10:FF:000001">
    <property type="entry name" value="Probable enoyl-CoA hydratase, mitochondrial"/>
    <property type="match status" value="1"/>
</dbReference>
<evidence type="ECO:0000256" key="20">
    <source>
        <dbReference type="ARBA" id="ARBA00036765"/>
    </source>
</evidence>
<dbReference type="FunFam" id="3.90.226.10:FF:000213">
    <property type="entry name" value="Enoyl-CoA hydratase, mitochondrial"/>
    <property type="match status" value="1"/>
</dbReference>
<dbReference type="GO" id="GO:0006635">
    <property type="term" value="P:fatty acid beta-oxidation"/>
    <property type="evidence" value="ECO:0007669"/>
    <property type="project" value="UniProtKB-ARBA"/>
</dbReference>
<evidence type="ECO:0000256" key="11">
    <source>
        <dbReference type="ARBA" id="ARBA00023235"/>
    </source>
</evidence>
<dbReference type="SUPFAM" id="SSF52096">
    <property type="entry name" value="ClpP/crotonase"/>
    <property type="match status" value="2"/>
</dbReference>
<dbReference type="GO" id="GO:0004300">
    <property type="term" value="F:enoyl-CoA hydratase activity"/>
    <property type="evidence" value="ECO:0007669"/>
    <property type="project" value="UniProtKB-EC"/>
</dbReference>
<evidence type="ECO:0000256" key="27">
    <source>
        <dbReference type="RuleBase" id="RU003707"/>
    </source>
</evidence>
<proteinExistence type="inferred from homology"/>
<comment type="catalytic activity">
    <reaction evidence="19">
        <text>3-hydroxybutanoyl-CoA = (2E)-butenoyl-CoA + H2O</text>
        <dbReference type="Rhea" id="RHEA:45584"/>
        <dbReference type="ChEBI" id="CHEBI:15377"/>
        <dbReference type="ChEBI" id="CHEBI:57332"/>
        <dbReference type="ChEBI" id="CHEBI:78611"/>
    </reaction>
    <physiologicalReaction direction="right-to-left" evidence="19">
        <dbReference type="Rhea" id="RHEA:45586"/>
    </physiologicalReaction>
</comment>
<organism evidence="28 29">
    <name type="scientific">Microtus ochrogaster</name>
    <name type="common">Prairie vole</name>
    <dbReference type="NCBI Taxonomy" id="79684"/>
    <lineage>
        <taxon>Eukaryota</taxon>
        <taxon>Metazoa</taxon>
        <taxon>Chordata</taxon>
        <taxon>Craniata</taxon>
        <taxon>Vertebrata</taxon>
        <taxon>Euteleostomi</taxon>
        <taxon>Mammalia</taxon>
        <taxon>Eutheria</taxon>
        <taxon>Euarchontoglires</taxon>
        <taxon>Glires</taxon>
        <taxon>Rodentia</taxon>
        <taxon>Myomorpha</taxon>
        <taxon>Muroidea</taxon>
        <taxon>Cricetidae</taxon>
        <taxon>Arvicolinae</taxon>
        <taxon>Microtus</taxon>
    </lineage>
</organism>
<evidence type="ECO:0000256" key="21">
    <source>
        <dbReference type="ARBA" id="ARBA00038629"/>
    </source>
</evidence>
<keyword evidence="7" id="KW-0809">Transit peptide</keyword>
<comment type="subunit">
    <text evidence="21">Homohexamer; dimer of trimers.</text>
</comment>
<dbReference type="InterPro" id="IPR029045">
    <property type="entry name" value="ClpP/crotonase-like_dom_sf"/>
</dbReference>
<reference evidence="28" key="1">
    <citation type="submission" date="2020-03" db="EMBL/GenBank/DDBJ databases">
        <title>Studies in the Genomics of Life Span.</title>
        <authorList>
            <person name="Glass D."/>
        </authorList>
    </citation>
    <scope>NUCLEOTIDE SEQUENCE</scope>
    <source>
        <strain evidence="28">LTLLF</strain>
        <tissue evidence="28">Muscle</tissue>
    </source>
</reference>
<keyword evidence="8" id="KW-0007">Acetylation</keyword>
<comment type="catalytic activity">
    <reaction evidence="26">
        <text>3-hydroxyisovaleryl-CoA = 3-methylbut-2-enoyl-CoA + H2O</text>
        <dbReference type="Rhea" id="RHEA:31079"/>
        <dbReference type="ChEBI" id="CHEBI:15377"/>
        <dbReference type="ChEBI" id="CHEBI:57344"/>
        <dbReference type="ChEBI" id="CHEBI:62555"/>
    </reaction>
    <physiologicalReaction direction="right-to-left" evidence="26">
        <dbReference type="Rhea" id="RHEA:31081"/>
    </physiologicalReaction>
</comment>
<evidence type="ECO:0000313" key="28">
    <source>
        <dbReference type="EMBL" id="KAH0507953.1"/>
    </source>
</evidence>
<comment type="catalytic activity">
    <reaction evidence="25">
        <text>2-methylpropenoyl-CoA + H2O = (S)-3-hydroxyisobutanoyl-CoA</text>
        <dbReference type="Rhea" id="RHEA:31175"/>
        <dbReference type="ChEBI" id="CHEBI:15377"/>
        <dbReference type="ChEBI" id="CHEBI:62500"/>
        <dbReference type="ChEBI" id="CHEBI:62611"/>
    </reaction>
    <physiologicalReaction direction="left-to-right" evidence="25">
        <dbReference type="Rhea" id="RHEA:31176"/>
    </physiologicalReaction>
</comment>
<evidence type="ECO:0000256" key="4">
    <source>
        <dbReference type="ARBA" id="ARBA00012064"/>
    </source>
</evidence>
<comment type="catalytic activity">
    <reaction evidence="16">
        <text>3-hydroxypropanoyl-CoA = acryloyl-CoA + H2O</text>
        <dbReference type="Rhea" id="RHEA:26518"/>
        <dbReference type="ChEBI" id="CHEBI:15377"/>
        <dbReference type="ChEBI" id="CHEBI:57367"/>
        <dbReference type="ChEBI" id="CHEBI:58528"/>
    </reaction>
    <physiologicalReaction direction="right-to-left" evidence="16">
        <dbReference type="Rhea" id="RHEA:26520"/>
    </physiologicalReaction>
</comment>
<dbReference type="InterPro" id="IPR014748">
    <property type="entry name" value="Enoyl-CoA_hydra_C"/>
</dbReference>
<evidence type="ECO:0000256" key="25">
    <source>
        <dbReference type="ARBA" id="ARBA00051535"/>
    </source>
</evidence>
<evidence type="ECO:0000256" key="19">
    <source>
        <dbReference type="ARBA" id="ARBA00036643"/>
    </source>
</evidence>
<dbReference type="Gene3D" id="1.10.12.10">
    <property type="entry name" value="Lyase 2-enoyl-coa Hydratase, Chain A, domain 2"/>
    <property type="match status" value="1"/>
</dbReference>
<evidence type="ECO:0000256" key="26">
    <source>
        <dbReference type="ARBA" id="ARBA00052675"/>
    </source>
</evidence>
<comment type="catalytic activity">
    <reaction evidence="14">
        <text>a (3S)-3-hydroxyacyl-CoA = a (2E)-enoyl-CoA + H2O</text>
        <dbReference type="Rhea" id="RHEA:16105"/>
        <dbReference type="ChEBI" id="CHEBI:15377"/>
        <dbReference type="ChEBI" id="CHEBI:57318"/>
        <dbReference type="ChEBI" id="CHEBI:58856"/>
        <dbReference type="EC" id="4.2.1.17"/>
    </reaction>
    <physiologicalReaction direction="right-to-left" evidence="14">
        <dbReference type="Rhea" id="RHEA:16107"/>
    </physiologicalReaction>
</comment>
<evidence type="ECO:0000256" key="8">
    <source>
        <dbReference type="ARBA" id="ARBA00022990"/>
    </source>
</evidence>
<evidence type="ECO:0000256" key="13">
    <source>
        <dbReference type="ARBA" id="ARBA00035760"/>
    </source>
</evidence>
<dbReference type="GO" id="GO:0005759">
    <property type="term" value="C:mitochondrial matrix"/>
    <property type="evidence" value="ECO:0007669"/>
    <property type="project" value="UniProtKB-SubCell"/>
</dbReference>
<dbReference type="Proteomes" id="UP000710432">
    <property type="component" value="Unassembled WGS sequence"/>
</dbReference>
<gene>
    <name evidence="28" type="ORF">LTLLF_164435</name>
</gene>
<dbReference type="InterPro" id="IPR018376">
    <property type="entry name" value="Enoyl-CoA_hyd/isom_CS"/>
</dbReference>
<dbReference type="EC" id="4.2.1.17" evidence="5"/>
<dbReference type="PROSITE" id="PS00166">
    <property type="entry name" value="ENOYL_COA_HYDRATASE"/>
    <property type="match status" value="1"/>
</dbReference>
<comment type="similarity">
    <text evidence="3 27">Belongs to the enoyl-CoA hydratase/isomerase family.</text>
</comment>
<evidence type="ECO:0000313" key="29">
    <source>
        <dbReference type="Proteomes" id="UP000710432"/>
    </source>
</evidence>
<evidence type="ECO:0000256" key="24">
    <source>
        <dbReference type="ARBA" id="ARBA00042381"/>
    </source>
</evidence>
<evidence type="ECO:0000256" key="22">
    <source>
        <dbReference type="ARBA" id="ARBA00041110"/>
    </source>
</evidence>
<protein>
    <recommendedName>
        <fullName evidence="22">Enoyl-CoA hydratase, mitochondrial</fullName>
        <ecNumber evidence="5">4.2.1.17</ecNumber>
        <ecNumber evidence="4">5.3.3.8</ecNumber>
    </recommendedName>
    <alternativeName>
        <fullName evidence="24">Enoyl-CoA hydratase 1</fullName>
    </alternativeName>
    <alternativeName>
        <fullName evidence="23">Short-chain enoyl-CoA hydratase</fullName>
    </alternativeName>
</protein>
<evidence type="ECO:0000256" key="5">
    <source>
        <dbReference type="ARBA" id="ARBA00012076"/>
    </source>
</evidence>
<keyword evidence="6" id="KW-0276">Fatty acid metabolism</keyword>
<evidence type="ECO:0000256" key="23">
    <source>
        <dbReference type="ARBA" id="ARBA00041421"/>
    </source>
</evidence>
<evidence type="ECO:0000256" key="12">
    <source>
        <dbReference type="ARBA" id="ARBA00023239"/>
    </source>
</evidence>
<sequence>MAALRVLLPRACSSLLSSVRCPELRRFASGANFQYIITEKKGKNSSVGLIQLNRPKALNALCNGLMEELNQALETLEEDPAVGAIVLTGGEKAFAAGADIKEMQNRTLQDCYSSKFLSHWDQITRVRKPVIAAVNGYALGGGCELAMMCDIIYAGEKAQFGQPEILLGTIPGAGGTQRLTRAVGKSLAMEMVLTGDRISAQDAKQAGAGGTQRLTRAVGKSLAMEMVLTGDRISAQDAKQAGLVSKIFPVETLVEEAIKCAEKIAGNSKIIVAMAKESVNAALEMTLTEGNKLEKKLFYSTFATDDRREGMAAFVEKRKANFKDH</sequence>
<comment type="catalytic activity">
    <reaction evidence="18">
        <text>(3S)-hydroxyhexanoyl-CoA = (2E)-hexenoyl-CoA + H2O</text>
        <dbReference type="Rhea" id="RHEA:30547"/>
        <dbReference type="ChEBI" id="CHEBI:15377"/>
        <dbReference type="ChEBI" id="CHEBI:62075"/>
        <dbReference type="ChEBI" id="CHEBI:62077"/>
    </reaction>
    <physiologicalReaction direction="right-to-left" evidence="18">
        <dbReference type="Rhea" id="RHEA:30549"/>
    </physiologicalReaction>
</comment>
<keyword evidence="12" id="KW-0456">Lyase</keyword>
<keyword evidence="11" id="KW-0413">Isomerase</keyword>
<evidence type="ECO:0000256" key="16">
    <source>
        <dbReference type="ARBA" id="ARBA00036137"/>
    </source>
</evidence>
<comment type="catalytic activity">
    <reaction evidence="13">
        <text>(3S)-hydroxydecanoyl-CoA = (2E)-decenoyl-CoA + H2O</text>
        <dbReference type="Rhea" id="RHEA:31191"/>
        <dbReference type="ChEBI" id="CHEBI:15377"/>
        <dbReference type="ChEBI" id="CHEBI:61406"/>
        <dbReference type="ChEBI" id="CHEBI:62616"/>
    </reaction>
    <physiologicalReaction direction="right-to-left" evidence="13">
        <dbReference type="Rhea" id="RHEA:31193"/>
    </physiologicalReaction>
</comment>
<dbReference type="InterPro" id="IPR001753">
    <property type="entry name" value="Enoyl-CoA_hydra/iso"/>
</dbReference>
<dbReference type="AlphaFoldDB" id="A0A8J6KRI6"/>
<keyword evidence="9" id="KW-0443">Lipid metabolism</keyword>
<comment type="pathway">
    <text evidence="2">Lipid metabolism; fatty acid beta-oxidation.</text>
</comment>
<evidence type="ECO:0000256" key="3">
    <source>
        <dbReference type="ARBA" id="ARBA00005254"/>
    </source>
</evidence>
<dbReference type="CDD" id="cd06558">
    <property type="entry name" value="crotonase-like"/>
    <property type="match status" value="1"/>
</dbReference>
<dbReference type="GO" id="GO:0004165">
    <property type="term" value="F:delta(3)-delta(2)-enoyl-CoA isomerase activity"/>
    <property type="evidence" value="ECO:0007669"/>
    <property type="project" value="UniProtKB-EC"/>
</dbReference>
<evidence type="ECO:0000256" key="2">
    <source>
        <dbReference type="ARBA" id="ARBA00005005"/>
    </source>
</evidence>
<comment type="subcellular location">
    <subcellularLocation>
        <location evidence="1">Mitochondrion matrix</location>
    </subcellularLocation>
</comment>